<sequence>MTAEEANGPLSLEEQEELAECHRAVDNARSAQWMLGRALEIVRRRRLYRGDGSRTWSQYLAAEHDGMTEREARRLQEEWRLAKTVQDALGKPASASHVRAMLGYADATSNEQAAKDYVMLRRAFESGQVRLAAHQITARVTKALETAAAEKDPQSRLQAVTVHWRENHAPQPAIPAPATAPDNAQPASSVKEAGDPIVGAVAAAESALERLNQALMDEGATLRRSAVDAEHLQSRLRKVGRIFAKVTIPADDIIDAEVVEDDPRG</sequence>
<comment type="caution">
    <text evidence="1">The sequence shown here is derived from an EMBL/GenBank/DDBJ whole genome shotgun (WGS) entry which is preliminary data.</text>
</comment>
<organism evidence="1 2">
    <name type="scientific">Streptomyces pratisoli</name>
    <dbReference type="NCBI Taxonomy" id="3139917"/>
    <lineage>
        <taxon>Bacteria</taxon>
        <taxon>Bacillati</taxon>
        <taxon>Actinomycetota</taxon>
        <taxon>Actinomycetes</taxon>
        <taxon>Kitasatosporales</taxon>
        <taxon>Streptomycetaceae</taxon>
        <taxon>Streptomyces</taxon>
    </lineage>
</organism>
<reference evidence="1" key="1">
    <citation type="submission" date="2024-03" db="EMBL/GenBank/DDBJ databases">
        <title>Novel Streptomyces species of biotechnological and ecological value are a feature of Machair soil.</title>
        <authorList>
            <person name="Prole J.R."/>
            <person name="Goodfellow M."/>
            <person name="Allenby N."/>
            <person name="Ward A.C."/>
        </authorList>
    </citation>
    <scope>NUCLEOTIDE SEQUENCE</scope>
    <source>
        <strain evidence="1">MS1.AVA.4</strain>
    </source>
</reference>
<name>A0ACC6QVH2_9ACTN</name>
<keyword evidence="2" id="KW-1185">Reference proteome</keyword>
<evidence type="ECO:0000313" key="2">
    <source>
        <dbReference type="Proteomes" id="UP001375539"/>
    </source>
</evidence>
<proteinExistence type="predicted"/>
<dbReference type="EMBL" id="JBBKAI010000004">
    <property type="protein sequence ID" value="MEJ8662300.1"/>
    <property type="molecule type" value="Genomic_DNA"/>
</dbReference>
<accession>A0ACC6QVH2</accession>
<dbReference type="Proteomes" id="UP001375539">
    <property type="component" value="Unassembled WGS sequence"/>
</dbReference>
<protein>
    <submittedName>
        <fullName evidence="1">Uncharacterized protein</fullName>
    </submittedName>
</protein>
<evidence type="ECO:0000313" key="1">
    <source>
        <dbReference type="EMBL" id="MEJ8662300.1"/>
    </source>
</evidence>
<gene>
    <name evidence="1" type="ORF">WKI58_38580</name>
</gene>